<evidence type="ECO:0000313" key="9">
    <source>
        <dbReference type="Proteomes" id="UP001652626"/>
    </source>
</evidence>
<keyword evidence="4" id="KW-0862">Zinc</keyword>
<evidence type="ECO:0000313" key="11">
    <source>
        <dbReference type="RefSeq" id="XP_064076114.1"/>
    </source>
</evidence>
<keyword evidence="1" id="KW-0479">Metal-binding</keyword>
<dbReference type="Proteomes" id="UP001652626">
    <property type="component" value="Chromosome 31"/>
</dbReference>
<evidence type="ECO:0000256" key="6">
    <source>
        <dbReference type="ARBA" id="ARBA00037948"/>
    </source>
</evidence>
<dbReference type="Gene3D" id="3.30.160.60">
    <property type="entry name" value="Classic Zinc Finger"/>
    <property type="match status" value="3"/>
</dbReference>
<sequence length="320" mass="37780">MFRSASDIVRINRRESISINGDELYGCEFCSEGGWSSETEVEIHKSAKHKKELKSILNEADYVCGICIKEFDNGDELLKHIKTDHLYSSENAYRVEREIFVCDDCCQLFFNKLHLIVHIKQYHGSDNYKTEIIECPQCHDKFKRKQIWLHTHTHNIQSISSCRLCFIKLPNRRELKEHLNRHGHYFKCDMCGYNSKKSYLFNQHIKDNHKKKNNDVKKFKKVKKYFIPREDVLEGKGQILMIFRGVYLSNLVKICVMCREICVGYRQMSDHITHDHNTSIEMVKHEYRCGCGEVFNNKVLLKHHVFKMKGDHSIQKAGDE</sequence>
<dbReference type="RefSeq" id="XP_064076113.1">
    <property type="nucleotide sequence ID" value="XM_064220043.1"/>
</dbReference>
<organism evidence="9 10">
    <name type="scientific">Vanessa tameamea</name>
    <name type="common">Kamehameha butterfly</name>
    <dbReference type="NCBI Taxonomy" id="334116"/>
    <lineage>
        <taxon>Eukaryota</taxon>
        <taxon>Metazoa</taxon>
        <taxon>Ecdysozoa</taxon>
        <taxon>Arthropoda</taxon>
        <taxon>Hexapoda</taxon>
        <taxon>Insecta</taxon>
        <taxon>Pterygota</taxon>
        <taxon>Neoptera</taxon>
        <taxon>Endopterygota</taxon>
        <taxon>Lepidoptera</taxon>
        <taxon>Glossata</taxon>
        <taxon>Ditrysia</taxon>
        <taxon>Papilionoidea</taxon>
        <taxon>Nymphalidae</taxon>
        <taxon>Nymphalinae</taxon>
        <taxon>Vanessa</taxon>
    </lineage>
</organism>
<dbReference type="PANTHER" id="PTHR24388:SF104">
    <property type="entry name" value="AT-RICH BINDING PROTEIN-RELATED"/>
    <property type="match status" value="1"/>
</dbReference>
<dbReference type="PROSITE" id="PS00028">
    <property type="entry name" value="ZINC_FINGER_C2H2_1"/>
    <property type="match status" value="2"/>
</dbReference>
<feature type="domain" description="C2H2-type" evidence="8">
    <location>
        <begin position="62"/>
        <end position="92"/>
    </location>
</feature>
<dbReference type="RefSeq" id="XP_064076114.1">
    <property type="nucleotide sequence ID" value="XM_064220044.1"/>
</dbReference>
<evidence type="ECO:0000259" key="8">
    <source>
        <dbReference type="PROSITE" id="PS50157"/>
    </source>
</evidence>
<keyword evidence="3 7" id="KW-0863">Zinc-finger</keyword>
<dbReference type="GeneID" id="113392148"/>
<evidence type="ECO:0000256" key="2">
    <source>
        <dbReference type="ARBA" id="ARBA00022737"/>
    </source>
</evidence>
<proteinExistence type="inferred from homology"/>
<protein>
    <submittedName>
        <fullName evidence="10 11">Zinc finger protein 175-like</fullName>
    </submittedName>
</protein>
<keyword evidence="9" id="KW-1185">Reference proteome</keyword>
<evidence type="ECO:0000256" key="7">
    <source>
        <dbReference type="PROSITE-ProRule" id="PRU00042"/>
    </source>
</evidence>
<name>A0ABM4AXU5_VANTA</name>
<keyword evidence="2" id="KW-0677">Repeat</keyword>
<evidence type="ECO:0000256" key="3">
    <source>
        <dbReference type="ARBA" id="ARBA00022771"/>
    </source>
</evidence>
<feature type="domain" description="C2H2-type" evidence="8">
    <location>
        <begin position="100"/>
        <end position="128"/>
    </location>
</feature>
<evidence type="ECO:0000256" key="5">
    <source>
        <dbReference type="ARBA" id="ARBA00023242"/>
    </source>
</evidence>
<evidence type="ECO:0000256" key="1">
    <source>
        <dbReference type="ARBA" id="ARBA00022723"/>
    </source>
</evidence>
<gene>
    <name evidence="10 11" type="primary">LOC113392148</name>
</gene>
<dbReference type="PROSITE" id="PS50157">
    <property type="entry name" value="ZINC_FINGER_C2H2_2"/>
    <property type="match status" value="2"/>
</dbReference>
<keyword evidence="5" id="KW-0539">Nucleus</keyword>
<dbReference type="SMART" id="SM00355">
    <property type="entry name" value="ZnF_C2H2"/>
    <property type="match status" value="8"/>
</dbReference>
<accession>A0ABM4AXU5</accession>
<evidence type="ECO:0000313" key="10">
    <source>
        <dbReference type="RefSeq" id="XP_064076113.1"/>
    </source>
</evidence>
<dbReference type="PANTHER" id="PTHR24388">
    <property type="entry name" value="ZINC FINGER PROTEIN"/>
    <property type="match status" value="1"/>
</dbReference>
<comment type="similarity">
    <text evidence="6">Belongs to the snail C2H2-type zinc-finger protein family.</text>
</comment>
<dbReference type="InterPro" id="IPR050527">
    <property type="entry name" value="Snail/Krueppel_Znf"/>
</dbReference>
<evidence type="ECO:0000256" key="4">
    <source>
        <dbReference type="ARBA" id="ARBA00022833"/>
    </source>
</evidence>
<dbReference type="InterPro" id="IPR013087">
    <property type="entry name" value="Znf_C2H2_type"/>
</dbReference>
<reference evidence="10 11" key="1">
    <citation type="submission" date="2025-05" db="UniProtKB">
        <authorList>
            <consortium name="RefSeq"/>
        </authorList>
    </citation>
    <scope>IDENTIFICATION</scope>
    <source>
        <tissue evidence="10 11">Whole body</tissue>
    </source>
</reference>